<gene>
    <name evidence="2" type="ORF">C1I99_01575</name>
</gene>
<dbReference type="Proteomes" id="UP000248749">
    <property type="component" value="Unassembled WGS sequence"/>
</dbReference>
<proteinExistence type="predicted"/>
<dbReference type="PANTHER" id="PTHR20992">
    <property type="entry name" value="AT15442P-RELATED"/>
    <property type="match status" value="1"/>
</dbReference>
<sequence length="198" mass="20190">MTAGKVSAMFVAGSFAALGLASGTLHLLIGAMIIAPGFEPFSRVALGLAHGSRARRRGLIDIVKGYGALTAGGAGGAVLCAIFGDGWIDAGVGSYLPAEALQRYFSTTTWSSGIVAVLGGAAGALLLVVNRRVLTAGVMVALALIPAFALTGMAVVGGEWGLAGRALGRGALDAAVVTVMSTIVFWWHRRTAHRRTRV</sequence>
<dbReference type="OrthoDB" id="9790659at2"/>
<feature type="transmembrane region" description="Helical" evidence="1">
    <location>
        <begin position="65"/>
        <end position="88"/>
    </location>
</feature>
<protein>
    <recommendedName>
        <fullName evidence="4">DUF389 domain-containing protein</fullName>
    </recommendedName>
</protein>
<feature type="transmembrane region" description="Helical" evidence="1">
    <location>
        <begin position="136"/>
        <end position="158"/>
    </location>
</feature>
<name>A0A2W2DSM1_9ACTN</name>
<evidence type="ECO:0000256" key="1">
    <source>
        <dbReference type="SAM" id="Phobius"/>
    </source>
</evidence>
<dbReference type="Pfam" id="PF04087">
    <property type="entry name" value="DUF389"/>
    <property type="match status" value="1"/>
</dbReference>
<keyword evidence="1" id="KW-1133">Transmembrane helix</keyword>
<feature type="transmembrane region" description="Helical" evidence="1">
    <location>
        <begin position="170"/>
        <end position="187"/>
    </location>
</feature>
<dbReference type="EMBL" id="POUB01000005">
    <property type="protein sequence ID" value="PZG02708.1"/>
    <property type="molecule type" value="Genomic_DNA"/>
</dbReference>
<keyword evidence="1" id="KW-0812">Transmembrane</keyword>
<dbReference type="AlphaFoldDB" id="A0A2W2DSM1"/>
<evidence type="ECO:0000313" key="3">
    <source>
        <dbReference type="Proteomes" id="UP000248749"/>
    </source>
</evidence>
<dbReference type="RefSeq" id="WP_111132347.1">
    <property type="nucleotide sequence ID" value="NZ_POUB01000005.1"/>
</dbReference>
<evidence type="ECO:0008006" key="4">
    <source>
        <dbReference type="Google" id="ProtNLM"/>
    </source>
</evidence>
<dbReference type="InterPro" id="IPR005240">
    <property type="entry name" value="DUF389"/>
</dbReference>
<dbReference type="PANTHER" id="PTHR20992:SF9">
    <property type="entry name" value="AT15442P-RELATED"/>
    <property type="match status" value="1"/>
</dbReference>
<organism evidence="2 3">
    <name type="scientific">Micromonospora deserti</name>
    <dbReference type="NCBI Taxonomy" id="2070366"/>
    <lineage>
        <taxon>Bacteria</taxon>
        <taxon>Bacillati</taxon>
        <taxon>Actinomycetota</taxon>
        <taxon>Actinomycetes</taxon>
        <taxon>Micromonosporales</taxon>
        <taxon>Micromonosporaceae</taxon>
        <taxon>Micromonospora</taxon>
    </lineage>
</organism>
<feature type="transmembrane region" description="Helical" evidence="1">
    <location>
        <begin position="6"/>
        <end position="34"/>
    </location>
</feature>
<keyword evidence="3" id="KW-1185">Reference proteome</keyword>
<feature type="transmembrane region" description="Helical" evidence="1">
    <location>
        <begin position="108"/>
        <end position="129"/>
    </location>
</feature>
<accession>A0A2W2DSM1</accession>
<reference evidence="2 3" key="1">
    <citation type="submission" date="2018-01" db="EMBL/GenBank/DDBJ databases">
        <title>Draft genome sequence of Salinispora sp. 13K206.</title>
        <authorList>
            <person name="Sahin N."/>
            <person name="Saygin H."/>
            <person name="Ay H."/>
        </authorList>
    </citation>
    <scope>NUCLEOTIDE SEQUENCE [LARGE SCALE GENOMIC DNA]</scope>
    <source>
        <strain evidence="2 3">13K206</strain>
    </source>
</reference>
<comment type="caution">
    <text evidence="2">The sequence shown here is derived from an EMBL/GenBank/DDBJ whole genome shotgun (WGS) entry which is preliminary data.</text>
</comment>
<keyword evidence="1" id="KW-0472">Membrane</keyword>
<evidence type="ECO:0000313" key="2">
    <source>
        <dbReference type="EMBL" id="PZG02708.1"/>
    </source>
</evidence>